<reference evidence="7 8" key="1">
    <citation type="submission" date="2024-06" db="EMBL/GenBank/DDBJ databases">
        <title>Sorghum-associated microbial communities from plants grown in Nebraska, USA.</title>
        <authorList>
            <person name="Schachtman D."/>
        </authorList>
    </citation>
    <scope>NUCLEOTIDE SEQUENCE [LARGE SCALE GENOMIC DNA]</scope>
    <source>
        <strain evidence="7 8">3207</strain>
    </source>
</reference>
<dbReference type="EMBL" id="JBEPSM010000003">
    <property type="protein sequence ID" value="MET4635561.1"/>
    <property type="molecule type" value="Genomic_DNA"/>
</dbReference>
<evidence type="ECO:0000259" key="6">
    <source>
        <dbReference type="SMART" id="SM00563"/>
    </source>
</evidence>
<dbReference type="GO" id="GO:0016746">
    <property type="term" value="F:acyltransferase activity"/>
    <property type="evidence" value="ECO:0007669"/>
    <property type="project" value="UniProtKB-KW"/>
</dbReference>
<keyword evidence="4" id="KW-0443">Lipid metabolism</keyword>
<name>A0ABV2R4I8_9HYPH</name>
<dbReference type="EC" id="2.3.1.270" evidence="7"/>
<keyword evidence="5 7" id="KW-0012">Acyltransferase</keyword>
<evidence type="ECO:0000256" key="5">
    <source>
        <dbReference type="ARBA" id="ARBA00023315"/>
    </source>
</evidence>
<keyword evidence="2" id="KW-0444">Lipid biosynthesis</keyword>
<keyword evidence="3 7" id="KW-0808">Transferase</keyword>
<evidence type="ECO:0000313" key="7">
    <source>
        <dbReference type="EMBL" id="MET4635561.1"/>
    </source>
</evidence>
<gene>
    <name evidence="7" type="ORF">ABIE08_003512</name>
</gene>
<dbReference type="CDD" id="cd07989">
    <property type="entry name" value="LPLAT_AGPAT-like"/>
    <property type="match status" value="1"/>
</dbReference>
<protein>
    <submittedName>
        <fullName evidence="7">1-acyl-sn-glycerol-3-phosphate acyltransferase</fullName>
        <ecNumber evidence="7">2.3.1.270</ecNumber>
    </submittedName>
</protein>
<accession>A0ABV2R4I8</accession>
<feature type="domain" description="Phospholipid/glycerol acyltransferase" evidence="6">
    <location>
        <begin position="66"/>
        <end position="183"/>
    </location>
</feature>
<dbReference type="Proteomes" id="UP001549321">
    <property type="component" value="Unassembled WGS sequence"/>
</dbReference>
<comment type="pathway">
    <text evidence="1">Lipid metabolism.</text>
</comment>
<dbReference type="PANTHER" id="PTHR10434">
    <property type="entry name" value="1-ACYL-SN-GLYCEROL-3-PHOSPHATE ACYLTRANSFERASE"/>
    <property type="match status" value="1"/>
</dbReference>
<organism evidence="7 8">
    <name type="scientific">Kaistia defluvii</name>
    <dbReference type="NCBI Taxonomy" id="410841"/>
    <lineage>
        <taxon>Bacteria</taxon>
        <taxon>Pseudomonadati</taxon>
        <taxon>Pseudomonadota</taxon>
        <taxon>Alphaproteobacteria</taxon>
        <taxon>Hyphomicrobiales</taxon>
        <taxon>Kaistiaceae</taxon>
        <taxon>Kaistia</taxon>
    </lineage>
</organism>
<dbReference type="InterPro" id="IPR002123">
    <property type="entry name" value="Plipid/glycerol_acylTrfase"/>
</dbReference>
<evidence type="ECO:0000313" key="8">
    <source>
        <dbReference type="Proteomes" id="UP001549321"/>
    </source>
</evidence>
<dbReference type="Pfam" id="PF01553">
    <property type="entry name" value="Acyltransferase"/>
    <property type="match status" value="1"/>
</dbReference>
<dbReference type="PANTHER" id="PTHR10434:SF64">
    <property type="entry name" value="1-ACYL-SN-GLYCEROL-3-PHOSPHATE ACYLTRANSFERASE-RELATED"/>
    <property type="match status" value="1"/>
</dbReference>
<dbReference type="SMART" id="SM00563">
    <property type="entry name" value="PlsC"/>
    <property type="match status" value="1"/>
</dbReference>
<dbReference type="RefSeq" id="WP_354553035.1">
    <property type="nucleotide sequence ID" value="NZ_JBEPSM010000003.1"/>
</dbReference>
<comment type="caution">
    <text evidence="7">The sequence shown here is derived from an EMBL/GenBank/DDBJ whole genome shotgun (WGS) entry which is preliminary data.</text>
</comment>
<proteinExistence type="predicted"/>
<evidence type="ECO:0000256" key="1">
    <source>
        <dbReference type="ARBA" id="ARBA00005189"/>
    </source>
</evidence>
<evidence type="ECO:0000256" key="2">
    <source>
        <dbReference type="ARBA" id="ARBA00022516"/>
    </source>
</evidence>
<evidence type="ECO:0000256" key="4">
    <source>
        <dbReference type="ARBA" id="ARBA00023098"/>
    </source>
</evidence>
<dbReference type="SUPFAM" id="SSF69593">
    <property type="entry name" value="Glycerol-3-phosphate (1)-acyltransferase"/>
    <property type="match status" value="1"/>
</dbReference>
<evidence type="ECO:0000256" key="3">
    <source>
        <dbReference type="ARBA" id="ARBA00022679"/>
    </source>
</evidence>
<sequence>MGKLRLALVLVSLLLTTLILLPLQLFAMRFRPALAARVPMWWQRVAARCLGLRVRIEGAPATDRPLLIVSNHTSWVDIVTLGSLLPVSFIAKSEVGGWPVVKWLARLQRSVFIDRTRRTATAASNSAIAARLASGEALVLFAEGTTGDGITVLPFRSALVGAAREASGADQPITIQPVAIVYVGFQGLPIDRSRMAEIAWHGHMDLAPHLVSLVEIGAVDAVVAFGTPIRFGPDADRKQVTAAAEAEVRAMVRSIRSRGLKNITVMAASPDAPILSETESG</sequence>
<keyword evidence="8" id="KW-1185">Reference proteome</keyword>